<dbReference type="Gene3D" id="3.30.450.40">
    <property type="match status" value="1"/>
</dbReference>
<feature type="domain" description="PAS" evidence="9">
    <location>
        <begin position="264"/>
        <end position="339"/>
    </location>
</feature>
<dbReference type="GO" id="GO:0000155">
    <property type="term" value="F:phosphorelay sensor kinase activity"/>
    <property type="evidence" value="ECO:0007669"/>
    <property type="project" value="InterPro"/>
</dbReference>
<dbReference type="PANTHER" id="PTHR43304">
    <property type="entry name" value="PHYTOCHROME-LIKE PROTEIN CPH1"/>
    <property type="match status" value="1"/>
</dbReference>
<evidence type="ECO:0000313" key="11">
    <source>
        <dbReference type="EMBL" id="RYU95362.1"/>
    </source>
</evidence>
<keyword evidence="3 6" id="KW-0597">Phosphoprotein</keyword>
<dbReference type="CDD" id="cd00156">
    <property type="entry name" value="REC"/>
    <property type="match status" value="1"/>
</dbReference>
<dbReference type="InterPro" id="IPR035965">
    <property type="entry name" value="PAS-like_dom_sf"/>
</dbReference>
<dbReference type="Pfam" id="PF08447">
    <property type="entry name" value="PAS_3"/>
    <property type="match status" value="3"/>
</dbReference>
<evidence type="ECO:0000259" key="7">
    <source>
        <dbReference type="PROSITE" id="PS50109"/>
    </source>
</evidence>
<dbReference type="SMART" id="SM00387">
    <property type="entry name" value="HATPase_c"/>
    <property type="match status" value="1"/>
</dbReference>
<feature type="domain" description="PAS" evidence="9">
    <location>
        <begin position="811"/>
        <end position="863"/>
    </location>
</feature>
<dbReference type="OrthoDB" id="5522855at2"/>
<dbReference type="SMART" id="SM00065">
    <property type="entry name" value="GAF"/>
    <property type="match status" value="1"/>
</dbReference>
<dbReference type="InterPro" id="IPR000014">
    <property type="entry name" value="PAS"/>
</dbReference>
<feature type="domain" description="PAS" evidence="9">
    <location>
        <begin position="139"/>
        <end position="210"/>
    </location>
</feature>
<reference evidence="11 12" key="1">
    <citation type="submission" date="2019-02" db="EMBL/GenBank/DDBJ databases">
        <title>Bacterial novel species Emticicia sp. 17J42-9 isolated from soil.</title>
        <authorList>
            <person name="Jung H.-Y."/>
        </authorList>
    </citation>
    <scope>NUCLEOTIDE SEQUENCE [LARGE SCALE GENOMIC DNA]</scope>
    <source>
        <strain evidence="11 12">17J42-9</strain>
    </source>
</reference>
<evidence type="ECO:0000256" key="6">
    <source>
        <dbReference type="PROSITE-ProRule" id="PRU00169"/>
    </source>
</evidence>
<protein>
    <recommendedName>
        <fullName evidence="2">histidine kinase</fullName>
        <ecNumber evidence="2">2.7.13.3</ecNumber>
    </recommendedName>
</protein>
<dbReference type="PROSITE" id="PS50113">
    <property type="entry name" value="PAC"/>
    <property type="match status" value="3"/>
</dbReference>
<dbReference type="Pfam" id="PF02518">
    <property type="entry name" value="HATPase_c"/>
    <property type="match status" value="1"/>
</dbReference>
<dbReference type="Pfam" id="PF00072">
    <property type="entry name" value="Response_reg"/>
    <property type="match status" value="1"/>
</dbReference>
<dbReference type="InterPro" id="IPR052162">
    <property type="entry name" value="Sensor_kinase/Photoreceptor"/>
</dbReference>
<dbReference type="Gene3D" id="3.40.50.2300">
    <property type="match status" value="1"/>
</dbReference>
<dbReference type="SUPFAM" id="SSF52172">
    <property type="entry name" value="CheY-like"/>
    <property type="match status" value="1"/>
</dbReference>
<evidence type="ECO:0000256" key="4">
    <source>
        <dbReference type="ARBA" id="ARBA00022679"/>
    </source>
</evidence>
<dbReference type="SMART" id="SM00086">
    <property type="entry name" value="PAC"/>
    <property type="match status" value="5"/>
</dbReference>
<dbReference type="NCBIfam" id="TIGR00229">
    <property type="entry name" value="sensory_box"/>
    <property type="match status" value="5"/>
</dbReference>
<dbReference type="Pfam" id="PF13185">
    <property type="entry name" value="GAF_2"/>
    <property type="match status" value="1"/>
</dbReference>
<gene>
    <name evidence="11" type="ORF">EWM59_11880</name>
</gene>
<comment type="caution">
    <text evidence="11">The sequence shown here is derived from an EMBL/GenBank/DDBJ whole genome shotgun (WGS) entry which is preliminary data.</text>
</comment>
<dbReference type="SMART" id="SM00448">
    <property type="entry name" value="REC"/>
    <property type="match status" value="1"/>
</dbReference>
<dbReference type="Gene3D" id="3.30.450.20">
    <property type="entry name" value="PAS domain"/>
    <property type="match status" value="5"/>
</dbReference>
<feature type="domain" description="Response regulatory" evidence="8">
    <location>
        <begin position="9"/>
        <end position="126"/>
    </location>
</feature>
<dbReference type="SMART" id="SM00091">
    <property type="entry name" value="PAS"/>
    <property type="match status" value="5"/>
</dbReference>
<dbReference type="SUPFAM" id="SSF55785">
    <property type="entry name" value="PYP-like sensor domain (PAS domain)"/>
    <property type="match status" value="5"/>
</dbReference>
<keyword evidence="12" id="KW-1185">Reference proteome</keyword>
<dbReference type="InterPro" id="IPR005467">
    <property type="entry name" value="His_kinase_dom"/>
</dbReference>
<feature type="domain" description="PAC" evidence="10">
    <location>
        <begin position="466"/>
        <end position="517"/>
    </location>
</feature>
<organism evidence="11 12">
    <name type="scientific">Emticicia agri</name>
    <dbReference type="NCBI Taxonomy" id="2492393"/>
    <lineage>
        <taxon>Bacteria</taxon>
        <taxon>Pseudomonadati</taxon>
        <taxon>Bacteroidota</taxon>
        <taxon>Cytophagia</taxon>
        <taxon>Cytophagales</taxon>
        <taxon>Leadbetterellaceae</taxon>
        <taxon>Emticicia</taxon>
    </lineage>
</organism>
<comment type="catalytic activity">
    <reaction evidence="1">
        <text>ATP + protein L-histidine = ADP + protein N-phospho-L-histidine.</text>
        <dbReference type="EC" id="2.7.13.3"/>
    </reaction>
</comment>
<dbReference type="RefSeq" id="WP_130021196.1">
    <property type="nucleotide sequence ID" value="NZ_SEWF01000015.1"/>
</dbReference>
<dbReference type="PRINTS" id="PR00344">
    <property type="entry name" value="BCTRLSENSOR"/>
</dbReference>
<name>A0A4Q5LZS9_9BACT</name>
<keyword evidence="5" id="KW-0418">Kinase</keyword>
<evidence type="ECO:0000259" key="9">
    <source>
        <dbReference type="PROSITE" id="PS50112"/>
    </source>
</evidence>
<dbReference type="InterPro" id="IPR003594">
    <property type="entry name" value="HATPase_dom"/>
</dbReference>
<dbReference type="InterPro" id="IPR001610">
    <property type="entry name" value="PAC"/>
</dbReference>
<dbReference type="SUPFAM" id="SSF47384">
    <property type="entry name" value="Homodimeric domain of signal transducing histidine kinase"/>
    <property type="match status" value="1"/>
</dbReference>
<dbReference type="InterPro" id="IPR004358">
    <property type="entry name" value="Sig_transdc_His_kin-like_C"/>
</dbReference>
<dbReference type="InterPro" id="IPR000700">
    <property type="entry name" value="PAS-assoc_C"/>
</dbReference>
<evidence type="ECO:0000259" key="8">
    <source>
        <dbReference type="PROSITE" id="PS50110"/>
    </source>
</evidence>
<evidence type="ECO:0000256" key="3">
    <source>
        <dbReference type="ARBA" id="ARBA00022553"/>
    </source>
</evidence>
<dbReference type="SUPFAM" id="SSF55781">
    <property type="entry name" value="GAF domain-like"/>
    <property type="match status" value="1"/>
</dbReference>
<dbReference type="InterPro" id="IPR001789">
    <property type="entry name" value="Sig_transdc_resp-reg_receiver"/>
</dbReference>
<evidence type="ECO:0000259" key="10">
    <source>
        <dbReference type="PROSITE" id="PS50113"/>
    </source>
</evidence>
<feature type="domain" description="PAC" evidence="10">
    <location>
        <begin position="762"/>
        <end position="814"/>
    </location>
</feature>
<accession>A0A4Q5LZS9</accession>
<dbReference type="AlphaFoldDB" id="A0A4Q5LZS9"/>
<dbReference type="InterPro" id="IPR029016">
    <property type="entry name" value="GAF-like_dom_sf"/>
</dbReference>
<proteinExistence type="predicted"/>
<dbReference type="EC" id="2.7.13.3" evidence="2"/>
<keyword evidence="4" id="KW-0808">Transferase</keyword>
<dbReference type="Proteomes" id="UP000293162">
    <property type="component" value="Unassembled WGS sequence"/>
</dbReference>
<dbReference type="InterPro" id="IPR003018">
    <property type="entry name" value="GAF"/>
</dbReference>
<feature type="domain" description="PAS" evidence="9">
    <location>
        <begin position="684"/>
        <end position="758"/>
    </location>
</feature>
<dbReference type="InterPro" id="IPR036097">
    <property type="entry name" value="HisK_dim/P_sf"/>
</dbReference>
<sequence>MSVFTKKLNILVVEDNPGDYFLIEEYLSDEVLPHTIFHVRTLVEMKAKLMTHIGFDVILLDLSLPDGSGETLVKEVLSIAQQIPVIVLTGYADKDFGVRSLSLGVADYLLKDELSASLLTKSTLYSIERRKFNISLRETEKRYKELFHLNPVPMWVYEINTLQFLDVNQAAVEHYGYSKEEFLKMNILQIRPKESIPEVIETINEIKHHGKTIRRIWQHLKKNGALIYVEIEGNLIDFSGKKARLVLATDITEKLAIESALKISEQRFRALVQDGADLMTIIDRNGKFRYISPNHQSIVGYEPASLLYRNAFDFIYTKDVELIQKTINELKLHKSVNVSPYRFRHADGGWVWLETTIVNLLNDPAIEGYVTNSRDIGKRLGYERQLRLTNERYEAVAQATSDAIWDCNLITKETFISGNGYQKLFGYPFVNEYLDMNFWEDHLHPEDKINAAKELTDAMAQSRAQCSSEYRFLKADGDYAYVHDRAFIIYENNQPVRILGAMQDITTRKYQARILAIEKEIYALNATAGVSLDTILEKLIDSVEDLIPHSLCSILQLKDGKTMHHLAGDSIPPKYIAGIDGLPIGSEAGSCGTAMYLGKNVIVTDIETDVLWNNYRSLAEPYHFLACWSIPIKRSDGEVLGSFATYYRTRKSPKPHEISFIERAAGLVGVLIENREASEKVKQSKERYDIVMKATSDTIWDLDIIKDRITYNKGINKVFGYSFEHLQIENVEEWWKKSIHPEDLKKVTDTLNEVFEKKQSHIQIEYRFRCADGSYKYVLDRGFIVVDNDHNPVRIIGAMQDITRQKEEENRLRLLESVITNATDAVLITDAEPLDEPGPTIVYVNDSFTKMTGYTREEVIGKNPRFLQGKNTNQADLARLKKALLNWEHCEMELINYKKNGEEFWINLSVAPMADNTGSFTHWIAIQRDVTERKHREIEREDLINELNHTNEDLRHFSYITSHNFKAPLSNLIGFLNIIDDIPIENPVLSQIIQGFKTSTHLLNDTINDLVQILIIRDGDSKELRDISFAKMLSQVMTQVENLIVESGAEIETHFTSVPTVNFNETYLESILLNLLTNAIKYRSYTKPLKISITTKHQGGFVVLTFEDNGIGVDLERHREKMFGLYQKFHDRPNSKGMGLYLIRSQLESLGGSIDVESKVDKGTKFILKFKLRNDKKTTLH</sequence>
<evidence type="ECO:0000256" key="5">
    <source>
        <dbReference type="ARBA" id="ARBA00022777"/>
    </source>
</evidence>
<dbReference type="Gene3D" id="1.10.287.130">
    <property type="match status" value="1"/>
</dbReference>
<evidence type="ECO:0000313" key="12">
    <source>
        <dbReference type="Proteomes" id="UP000293162"/>
    </source>
</evidence>
<dbReference type="PROSITE" id="PS50109">
    <property type="entry name" value="HIS_KIN"/>
    <property type="match status" value="1"/>
</dbReference>
<feature type="domain" description="PAC" evidence="10">
    <location>
        <begin position="888"/>
        <end position="942"/>
    </location>
</feature>
<feature type="domain" description="Histidine kinase" evidence="7">
    <location>
        <begin position="960"/>
        <end position="1174"/>
    </location>
</feature>
<dbReference type="InterPro" id="IPR011006">
    <property type="entry name" value="CheY-like_superfamily"/>
</dbReference>
<dbReference type="Gene3D" id="3.30.565.10">
    <property type="entry name" value="Histidine kinase-like ATPase, C-terminal domain"/>
    <property type="match status" value="1"/>
</dbReference>
<dbReference type="PROSITE" id="PS50112">
    <property type="entry name" value="PAS"/>
    <property type="match status" value="4"/>
</dbReference>
<evidence type="ECO:0000256" key="1">
    <source>
        <dbReference type="ARBA" id="ARBA00000085"/>
    </source>
</evidence>
<dbReference type="EMBL" id="SEWF01000015">
    <property type="protein sequence ID" value="RYU95362.1"/>
    <property type="molecule type" value="Genomic_DNA"/>
</dbReference>
<evidence type="ECO:0000256" key="2">
    <source>
        <dbReference type="ARBA" id="ARBA00012438"/>
    </source>
</evidence>
<dbReference type="InterPro" id="IPR013655">
    <property type="entry name" value="PAS_fold_3"/>
</dbReference>
<dbReference type="PANTHER" id="PTHR43304:SF1">
    <property type="entry name" value="PAC DOMAIN-CONTAINING PROTEIN"/>
    <property type="match status" value="1"/>
</dbReference>
<dbReference type="Pfam" id="PF13426">
    <property type="entry name" value="PAS_9"/>
    <property type="match status" value="2"/>
</dbReference>
<dbReference type="InterPro" id="IPR036890">
    <property type="entry name" value="HATPase_C_sf"/>
</dbReference>
<feature type="modified residue" description="4-aspartylphosphate" evidence="6">
    <location>
        <position position="61"/>
    </location>
</feature>
<dbReference type="SUPFAM" id="SSF55874">
    <property type="entry name" value="ATPase domain of HSP90 chaperone/DNA topoisomerase II/histidine kinase"/>
    <property type="match status" value="1"/>
</dbReference>
<dbReference type="CDD" id="cd00130">
    <property type="entry name" value="PAS"/>
    <property type="match status" value="5"/>
</dbReference>
<dbReference type="PROSITE" id="PS50110">
    <property type="entry name" value="RESPONSE_REGULATORY"/>
    <property type="match status" value="1"/>
</dbReference>